<organism evidence="2">
    <name type="scientific">uncultured Thermomicrobiales bacterium</name>
    <dbReference type="NCBI Taxonomy" id="1645740"/>
    <lineage>
        <taxon>Bacteria</taxon>
        <taxon>Pseudomonadati</taxon>
        <taxon>Thermomicrobiota</taxon>
        <taxon>Thermomicrobia</taxon>
        <taxon>Thermomicrobiales</taxon>
        <taxon>environmental samples</taxon>
    </lineage>
</organism>
<feature type="compositionally biased region" description="Basic and acidic residues" evidence="1">
    <location>
        <begin position="59"/>
        <end position="68"/>
    </location>
</feature>
<feature type="compositionally biased region" description="Basic and acidic residues" evidence="1">
    <location>
        <begin position="205"/>
        <end position="221"/>
    </location>
</feature>
<feature type="compositionally biased region" description="Basic residues" evidence="1">
    <location>
        <begin position="45"/>
        <end position="58"/>
    </location>
</feature>
<dbReference type="EMBL" id="CADCWG010000137">
    <property type="protein sequence ID" value="CAA9554465.1"/>
    <property type="molecule type" value="Genomic_DNA"/>
</dbReference>
<evidence type="ECO:0000256" key="1">
    <source>
        <dbReference type="SAM" id="MobiDB-lite"/>
    </source>
</evidence>
<dbReference type="AlphaFoldDB" id="A0A6J4URS8"/>
<gene>
    <name evidence="2" type="ORF">AVDCRST_MAG49-2074</name>
</gene>
<sequence length="221" mass="23341">ATRSPEQRALARDVRALRGVAPRPGRRRGADLQPGAARARGGGGRPRRVPAHRPLRRGGLRELGERIPPDGGLRPADRLPLPEGVVGVEGPRRGAAAGPGRARAGQPARRPLAGAAGGRGALGLRAVTDPDAVRAVRRLLRPPRGRWCPTVRGGATEPRAAGAVDAGFPEDLRVLVPVVPELAERVSLRWRPGRPLGRSPPARLPRVEAGRRGARRDRGGV</sequence>
<feature type="non-terminal residue" evidence="2">
    <location>
        <position position="221"/>
    </location>
</feature>
<feature type="non-terminal residue" evidence="2">
    <location>
        <position position="1"/>
    </location>
</feature>
<reference evidence="2" key="1">
    <citation type="submission" date="2020-02" db="EMBL/GenBank/DDBJ databases">
        <authorList>
            <person name="Meier V. D."/>
        </authorList>
    </citation>
    <scope>NUCLEOTIDE SEQUENCE</scope>
    <source>
        <strain evidence="2">AVDCRST_MAG49</strain>
    </source>
</reference>
<feature type="compositionally biased region" description="Basic and acidic residues" evidence="1">
    <location>
        <begin position="1"/>
        <end position="16"/>
    </location>
</feature>
<feature type="region of interest" description="Disordered" evidence="1">
    <location>
        <begin position="191"/>
        <end position="221"/>
    </location>
</feature>
<protein>
    <submittedName>
        <fullName evidence="2">Uncharacterized protein</fullName>
    </submittedName>
</protein>
<proteinExistence type="predicted"/>
<name>A0A6J4URS8_9BACT</name>
<accession>A0A6J4URS8</accession>
<feature type="region of interest" description="Disordered" evidence="1">
    <location>
        <begin position="1"/>
        <end position="122"/>
    </location>
</feature>
<feature type="compositionally biased region" description="Low complexity" evidence="1">
    <location>
        <begin position="79"/>
        <end position="114"/>
    </location>
</feature>
<evidence type="ECO:0000313" key="2">
    <source>
        <dbReference type="EMBL" id="CAA9554465.1"/>
    </source>
</evidence>